<dbReference type="InterPro" id="IPR006311">
    <property type="entry name" value="TAT_signal"/>
</dbReference>
<dbReference type="InterPro" id="IPR002933">
    <property type="entry name" value="Peptidase_M20"/>
</dbReference>
<keyword evidence="6" id="KW-1185">Reference proteome</keyword>
<sequence>MLDIDRRTFIAGAAASGLLASFPRLARGASGKAVDLSPVYDKITEQRRQSIERIQRWIQQPSISAQNVGIAECCDLTMDLLREAGFGAVKKMKTDGHPGIFATLDAGAKQTMGFYFMYDVQPVEEKEWSSPPFAARLVDKAGVGKVIVGRGAVNQKGPQGAFLAALHAVRAAGLKLPVNLVVVAEGEEELGSPHFSQVVWNDEVMKALEKCQGVMMPAADQSLSGTVNVVLGAKGIVYVELEASGKAWGRGPRDGEIHSSMKAVVDSPAWRLVQALGTLVSADGNEPMIDGLTDAVRPVSSQQKKLLDDLAARWDEADWKRVFGVDRWVNDLDERAMLERYVSRPSVNIDGLYAGYIGEGSKTILPHRAFAKMDIRLVPDMTAKDVLAKLRKHLDRRGYKDIVIKNIGSYDPTDTALEARPIQTELAVYKAAGLDPVIWPRLGGSWPGYLFTGKPLELPAGHVGLGHGSGAHAKDEYFVIEPAAGKKYLGLDGATRSFVDFLFAL</sequence>
<dbReference type="InterPro" id="IPR011650">
    <property type="entry name" value="Peptidase_M20_dimer"/>
</dbReference>
<evidence type="ECO:0000259" key="4">
    <source>
        <dbReference type="Pfam" id="PF07687"/>
    </source>
</evidence>
<dbReference type="RefSeq" id="WP_272097876.1">
    <property type="nucleotide sequence ID" value="NZ_JAQNDK010000002.1"/>
</dbReference>
<dbReference type="Pfam" id="PF07687">
    <property type="entry name" value="M20_dimer"/>
    <property type="match status" value="1"/>
</dbReference>
<dbReference type="SUPFAM" id="SSF53187">
    <property type="entry name" value="Zn-dependent exopeptidases"/>
    <property type="match status" value="1"/>
</dbReference>
<dbReference type="InterPro" id="IPR051458">
    <property type="entry name" value="Cyt/Met_Dipeptidase"/>
</dbReference>
<evidence type="ECO:0000256" key="1">
    <source>
        <dbReference type="ARBA" id="ARBA00022670"/>
    </source>
</evidence>
<dbReference type="Gene3D" id="3.30.70.360">
    <property type="match status" value="1"/>
</dbReference>
<name>A0ABT5C4I5_9BACT</name>
<proteinExistence type="predicted"/>
<dbReference type="Proteomes" id="UP001217485">
    <property type="component" value="Unassembled WGS sequence"/>
</dbReference>
<dbReference type="PROSITE" id="PS51318">
    <property type="entry name" value="TAT"/>
    <property type="match status" value="1"/>
</dbReference>
<comment type="caution">
    <text evidence="5">The sequence shown here is derived from an EMBL/GenBank/DDBJ whole genome shotgun (WGS) entry which is preliminary data.</text>
</comment>
<evidence type="ECO:0000256" key="2">
    <source>
        <dbReference type="ARBA" id="ARBA00022723"/>
    </source>
</evidence>
<dbReference type="Gene3D" id="3.40.630.10">
    <property type="entry name" value="Zn peptidases"/>
    <property type="match status" value="1"/>
</dbReference>
<organism evidence="5 6">
    <name type="scientific">Sorangium atrum</name>
    <dbReference type="NCBI Taxonomy" id="2995308"/>
    <lineage>
        <taxon>Bacteria</taxon>
        <taxon>Pseudomonadati</taxon>
        <taxon>Myxococcota</taxon>
        <taxon>Polyangia</taxon>
        <taxon>Polyangiales</taxon>
        <taxon>Polyangiaceae</taxon>
        <taxon>Sorangium</taxon>
    </lineage>
</organism>
<dbReference type="PANTHER" id="PTHR43270:SF4">
    <property type="entry name" value="CARNOSINE DIPEPTIDASE 2, ISOFORM A"/>
    <property type="match status" value="1"/>
</dbReference>
<dbReference type="EMBL" id="JAQNDK010000002">
    <property type="protein sequence ID" value="MDC0680853.1"/>
    <property type="molecule type" value="Genomic_DNA"/>
</dbReference>
<protein>
    <submittedName>
        <fullName evidence="5">M20/M25/M40 family metallo-hydrolase</fullName>
    </submittedName>
</protein>
<dbReference type="PANTHER" id="PTHR43270">
    <property type="entry name" value="BETA-ALA-HIS DIPEPTIDASE"/>
    <property type="match status" value="1"/>
</dbReference>
<feature type="domain" description="Peptidase M20 dimerisation" evidence="4">
    <location>
        <begin position="256"/>
        <end position="400"/>
    </location>
</feature>
<evidence type="ECO:0000313" key="6">
    <source>
        <dbReference type="Proteomes" id="UP001217485"/>
    </source>
</evidence>
<keyword evidence="3" id="KW-0378">Hydrolase</keyword>
<dbReference type="Pfam" id="PF01546">
    <property type="entry name" value="Peptidase_M20"/>
    <property type="match status" value="1"/>
</dbReference>
<reference evidence="5 6" key="1">
    <citation type="submission" date="2023-01" db="EMBL/GenBank/DDBJ databases">
        <title>Minimal conservation of predation-associated metabolite biosynthetic gene clusters underscores biosynthetic potential of Myxococcota including descriptions for ten novel species: Archangium lansinium sp. nov., Myxococcus landrumus sp. nov., Nannocystis bai.</title>
        <authorList>
            <person name="Ahearne A."/>
            <person name="Stevens C."/>
            <person name="Dowd S."/>
        </authorList>
    </citation>
    <scope>NUCLEOTIDE SEQUENCE [LARGE SCALE GENOMIC DNA]</scope>
    <source>
        <strain evidence="5 6">WIWO2</strain>
    </source>
</reference>
<evidence type="ECO:0000313" key="5">
    <source>
        <dbReference type="EMBL" id="MDC0680853.1"/>
    </source>
</evidence>
<keyword evidence="1" id="KW-0645">Protease</keyword>
<accession>A0ABT5C4I5</accession>
<gene>
    <name evidence="5" type="ORF">POL72_24145</name>
</gene>
<evidence type="ECO:0000256" key="3">
    <source>
        <dbReference type="ARBA" id="ARBA00022801"/>
    </source>
</evidence>
<keyword evidence="2" id="KW-0479">Metal-binding</keyword>